<organism evidence="3">
    <name type="scientific">Proteus mirabilis</name>
    <dbReference type="NCBI Taxonomy" id="584"/>
    <lineage>
        <taxon>Bacteria</taxon>
        <taxon>Pseudomonadati</taxon>
        <taxon>Pseudomonadota</taxon>
        <taxon>Gammaproteobacteria</taxon>
        <taxon>Enterobacterales</taxon>
        <taxon>Morganellaceae</taxon>
        <taxon>Proteus</taxon>
    </lineage>
</organism>
<dbReference type="Pfam" id="PF13307">
    <property type="entry name" value="Helicase_C_2"/>
    <property type="match status" value="1"/>
</dbReference>
<evidence type="ECO:0000259" key="1">
    <source>
        <dbReference type="PROSITE" id="PS51192"/>
    </source>
</evidence>
<dbReference type="GO" id="GO:0003676">
    <property type="term" value="F:nucleic acid binding"/>
    <property type="evidence" value="ECO:0007669"/>
    <property type="project" value="InterPro"/>
</dbReference>
<sequence>MAFKTPFTGPSVPETPDKLFRELTRRKFPDVLPHQSAMMKDYAAKAVNMTDVALQLPTGSGKTLVGLLIAEWRRRKFKERVVYLCPTKQLVYQVAEQANDKYGLSVATFVGKQRDFSPADKADYLQAEKIAITTYSSLFNTNPFFDQADIIFVDDAHASENYIASHWTLRIARLDDRYKPLHQALCNVFSPHLTPTDLSRLRGVWEDVIDRSWVEKLATPTLTQLTPQIVEILDAHTQGTDLAYPWSLIRGHLDACHIYLSSQEILIRPLLPPTFSHPAFENAKQRIYMSATLGAGGDLERLAGRKSITRLPAPDGWDTQGVGRRFFIFPEMSLTPQQTVALRKELMQRAGRSVVLVPSDRDAEMIASEVTQNLKYPVFHASDIEESKASFVNSEQAVAVVANRYDGIDFAGDECRLLFIEGLPKAMNIQERFLMTRMAANALYNERIQTRVVQAIGRCTRSLEDYSAVVVSGEELPDYLADLRRRLFFHPELQAEITFGAHQSKDTGLADLVENFEIFLENDRSWELVNRQILDERDRAQQQFLPAIQELEEAVGAEIDYQTALWRHDYYSAIAAADRVLGTLKAPDLRGYRALWNYLAGSACYLAAQAGNTTMAAKSRQYYQDAHKCAPNIPWLTAFARKEVGDAVTIQVDDIALQRQVENIASELTRLGATHDRDFAKLEQSILSGLQHHETFEQAQKELGTLIGFNAGKIESEGSPDPWWIAESQCIVFEDYVNTTDGTLSVTKARQATSHPDWMRANVKESAECEFLTVLVTPATKISAAAVVHASGLLYWRLEDFRLFATHALQIIRQLRTTFFEQGDLVWQAEAAEILKQQGMDFASIKRVVTATPVTKCMQAI</sequence>
<protein>
    <submittedName>
        <fullName evidence="5">DEAD/DEAH box helicase family protein</fullName>
    </submittedName>
    <submittedName>
        <fullName evidence="4">HelC2</fullName>
    </submittedName>
    <submittedName>
        <fullName evidence="3">Helicase c2</fullName>
    </submittedName>
</protein>
<evidence type="ECO:0000313" key="2">
    <source>
        <dbReference type="EMBL" id="AIG56527.1"/>
    </source>
</evidence>
<dbReference type="RefSeq" id="WP_000874729.1">
    <property type="nucleotide sequence ID" value="NZ_CP020052.1"/>
</dbReference>
<keyword evidence="3" id="KW-0378">Hydrolase</keyword>
<dbReference type="Pfam" id="PF00270">
    <property type="entry name" value="DEAD"/>
    <property type="match status" value="1"/>
</dbReference>
<dbReference type="GO" id="GO:0004386">
    <property type="term" value="F:helicase activity"/>
    <property type="evidence" value="ECO:0007669"/>
    <property type="project" value="UniProtKB-KW"/>
</dbReference>
<dbReference type="GO" id="GO:0006139">
    <property type="term" value="P:nucleobase-containing compound metabolic process"/>
    <property type="evidence" value="ECO:0007669"/>
    <property type="project" value="InterPro"/>
</dbReference>
<dbReference type="EMBL" id="KJ439039">
    <property type="protein sequence ID" value="AIG56611.1"/>
    <property type="molecule type" value="Genomic_DNA"/>
</dbReference>
<dbReference type="SMART" id="SM00491">
    <property type="entry name" value="HELICc2"/>
    <property type="match status" value="1"/>
</dbReference>
<feature type="domain" description="Helicase ATP-binding" evidence="1">
    <location>
        <begin position="43"/>
        <end position="311"/>
    </location>
</feature>
<dbReference type="SMART" id="SM00487">
    <property type="entry name" value="DEXDc"/>
    <property type="match status" value="1"/>
</dbReference>
<keyword evidence="3" id="KW-0547">Nucleotide-binding</keyword>
<dbReference type="EMBL" id="KF856624">
    <property type="protein sequence ID" value="AJD77008.1"/>
    <property type="molecule type" value="Genomic_DNA"/>
</dbReference>
<dbReference type="PATRIC" id="fig|584.121.peg.1689"/>
<dbReference type="GO" id="GO:0016818">
    <property type="term" value="F:hydrolase activity, acting on acid anhydrides, in phosphorus-containing anhydrides"/>
    <property type="evidence" value="ECO:0007669"/>
    <property type="project" value="InterPro"/>
</dbReference>
<keyword evidence="3" id="KW-0347">Helicase</keyword>
<accession>A0A075TE85</accession>
<reference evidence="4" key="2">
    <citation type="journal article" date="2015" name="J. Antimicrob. Chemother.">
        <title>Integration of the blaNDM-1 carbapenemase gene into Proteus genomic island 1 (PGI1-PmPEL) in a Proteus mirabilis clinical isolate.</title>
        <authorList>
            <person name="Girlich D."/>
            <person name="Dortet L."/>
            <person name="Poirel L."/>
            <person name="Nordmann P."/>
        </authorList>
    </citation>
    <scope>NUCLEOTIDE SEQUENCE</scope>
    <source>
        <strain evidence="4">PEL</strain>
    </source>
</reference>
<dbReference type="SUPFAM" id="SSF52540">
    <property type="entry name" value="P-loop containing nucleoside triphosphate hydrolases"/>
    <property type="match status" value="1"/>
</dbReference>
<dbReference type="EMBL" id="JADQCH020000002">
    <property type="protein sequence ID" value="MEY2345209.1"/>
    <property type="molecule type" value="Genomic_DNA"/>
</dbReference>
<dbReference type="Gene3D" id="3.40.50.300">
    <property type="entry name" value="P-loop containing nucleotide triphosphate hydrolases"/>
    <property type="match status" value="2"/>
</dbReference>
<dbReference type="InterPro" id="IPR011545">
    <property type="entry name" value="DEAD/DEAH_box_helicase_dom"/>
</dbReference>
<dbReference type="CDD" id="cd00046">
    <property type="entry name" value="SF2-N"/>
    <property type="match status" value="1"/>
</dbReference>
<reference evidence="3" key="1">
    <citation type="journal article" date="2014" name="J. Antimicrob. Chemother.">
        <title>Proteus genomic island 1 (PGI1), a new resistance genomic island from two Proteus mirabilis French clinical isolates.</title>
        <authorList>
            <person name="Siebor E."/>
            <person name="Neuwirth C."/>
        </authorList>
    </citation>
    <scope>NUCLEOTIDE SEQUENCE</scope>
    <source>
        <strain evidence="2">PmCHA</strain>
        <strain evidence="3">PmCHE</strain>
    </source>
</reference>
<gene>
    <name evidence="3" type="primary">P011</name>
    <name evidence="4" type="synonym">helC2</name>
    <name evidence="5" type="ORF">I3679_019670</name>
</gene>
<dbReference type="PROSITE" id="PS51192">
    <property type="entry name" value="HELICASE_ATP_BIND_1"/>
    <property type="match status" value="1"/>
</dbReference>
<dbReference type="EMBL" id="KJ411925">
    <property type="protein sequence ID" value="AIG56527.1"/>
    <property type="molecule type" value="Genomic_DNA"/>
</dbReference>
<evidence type="ECO:0000313" key="3">
    <source>
        <dbReference type="EMBL" id="AIG56611.1"/>
    </source>
</evidence>
<dbReference type="GO" id="GO:0005524">
    <property type="term" value="F:ATP binding"/>
    <property type="evidence" value="ECO:0007669"/>
    <property type="project" value="InterPro"/>
</dbReference>
<keyword evidence="3" id="KW-0067">ATP-binding</keyword>
<name>A0A075TE85_PROMI</name>
<dbReference type="InterPro" id="IPR027417">
    <property type="entry name" value="P-loop_NTPase"/>
</dbReference>
<proteinExistence type="predicted"/>
<dbReference type="InterPro" id="IPR006555">
    <property type="entry name" value="ATP-dep_Helicase_C"/>
</dbReference>
<evidence type="ECO:0000313" key="5">
    <source>
        <dbReference type="EMBL" id="MEY2345209.1"/>
    </source>
</evidence>
<reference evidence="5" key="3">
    <citation type="submission" date="2021-05" db="EMBL/GenBank/DDBJ databases">
        <title>First report of NDM-5 and VEB-6 producing Proteus mirabilis isolated from blood of a sepsis patient in Kolkata, India.</title>
        <authorList>
            <person name="Halder G."/>
            <person name="Chaudhuri B."/>
            <person name="Dutta S."/>
        </authorList>
    </citation>
    <scope>NUCLEOTIDE SEQUENCE [LARGE SCALE GENOMIC DNA]</scope>
    <source>
        <strain evidence="5">7049</strain>
    </source>
</reference>
<dbReference type="AlphaFoldDB" id="A0A075TE85"/>
<dbReference type="InterPro" id="IPR014001">
    <property type="entry name" value="Helicase_ATP-bd"/>
</dbReference>
<evidence type="ECO:0000313" key="4">
    <source>
        <dbReference type="EMBL" id="AJD77008.1"/>
    </source>
</evidence>